<dbReference type="InterPro" id="IPR011251">
    <property type="entry name" value="Luciferase-like_dom"/>
</dbReference>
<dbReference type="SUPFAM" id="SSF51679">
    <property type="entry name" value="Bacterial luciferase-like"/>
    <property type="match status" value="1"/>
</dbReference>
<dbReference type="GO" id="GO:0016705">
    <property type="term" value="F:oxidoreductase activity, acting on paired donors, with incorporation or reduction of molecular oxygen"/>
    <property type="evidence" value="ECO:0007669"/>
    <property type="project" value="InterPro"/>
</dbReference>
<dbReference type="CDD" id="cd01097">
    <property type="entry name" value="Tetrahydromethanopterin_reductase"/>
    <property type="match status" value="1"/>
</dbReference>
<dbReference type="PANTHER" id="PTHR43244">
    <property type="match status" value="1"/>
</dbReference>
<dbReference type="AlphaFoldDB" id="A0A6J4RAS8"/>
<accession>A0A6J4RAS8</accession>
<reference evidence="3" key="1">
    <citation type="submission" date="2020-02" db="EMBL/GenBank/DDBJ databases">
        <authorList>
            <person name="Meier V. D."/>
        </authorList>
    </citation>
    <scope>NUCLEOTIDE SEQUENCE</scope>
    <source>
        <strain evidence="3">AVDCRST_MAG12</strain>
    </source>
</reference>
<evidence type="ECO:0000313" key="3">
    <source>
        <dbReference type="EMBL" id="CAA9468955.1"/>
    </source>
</evidence>
<proteinExistence type="predicted"/>
<feature type="non-terminal residue" evidence="3">
    <location>
        <position position="1"/>
    </location>
</feature>
<protein>
    <submittedName>
        <fullName evidence="3">Dehydrogenase</fullName>
    </submittedName>
</protein>
<evidence type="ECO:0000259" key="2">
    <source>
        <dbReference type="Pfam" id="PF00296"/>
    </source>
</evidence>
<gene>
    <name evidence="3" type="ORF">AVDCRST_MAG12-595</name>
</gene>
<dbReference type="Pfam" id="PF00296">
    <property type="entry name" value="Bac_luciferase"/>
    <property type="match status" value="1"/>
</dbReference>
<sequence length="270" mass="28963">GQSPFVWTTLGAIAQATDALRVHTAVTAPTVRIHPAIIAQAAATTATMFGPGRFGLGVGTGEALNEHILGDPWPSADIRLEMLEEAVAMIRTLWSGETSDHDGVYYHLENARIYSLPDELPPIHVSGFGPKAISLAAKIGDGYMNVAPYGVEDYRSQGGQGTTHGGLKVCVGPDKEECVRTAHRLWPNEALPGELAQVLPTVKHFEQAAQLVTPEMIGESTPCGPDAGPIVESVQEFLDAGFDEVYIGQIGQDQDAFLALMREEVLPHFR</sequence>
<dbReference type="InterPro" id="IPR050564">
    <property type="entry name" value="F420-G6PD/mer"/>
</dbReference>
<feature type="domain" description="Luciferase-like" evidence="2">
    <location>
        <begin position="4"/>
        <end position="243"/>
    </location>
</feature>
<evidence type="ECO:0000256" key="1">
    <source>
        <dbReference type="ARBA" id="ARBA00023002"/>
    </source>
</evidence>
<dbReference type="Gene3D" id="3.20.20.30">
    <property type="entry name" value="Luciferase-like domain"/>
    <property type="match status" value="1"/>
</dbReference>
<organism evidence="3">
    <name type="scientific">uncultured Rubrobacteraceae bacterium</name>
    <dbReference type="NCBI Taxonomy" id="349277"/>
    <lineage>
        <taxon>Bacteria</taxon>
        <taxon>Bacillati</taxon>
        <taxon>Actinomycetota</taxon>
        <taxon>Rubrobacteria</taxon>
        <taxon>Rubrobacterales</taxon>
        <taxon>Rubrobacteraceae</taxon>
        <taxon>environmental samples</taxon>
    </lineage>
</organism>
<dbReference type="NCBIfam" id="TIGR03557">
    <property type="entry name" value="F420_G6P_family"/>
    <property type="match status" value="1"/>
</dbReference>
<dbReference type="PANTHER" id="PTHR43244:SF1">
    <property type="entry name" value="5,10-METHYLENETETRAHYDROMETHANOPTERIN REDUCTASE"/>
    <property type="match status" value="1"/>
</dbReference>
<keyword evidence="1" id="KW-0560">Oxidoreductase</keyword>
<dbReference type="EMBL" id="CADCVK010000105">
    <property type="protein sequence ID" value="CAA9468955.1"/>
    <property type="molecule type" value="Genomic_DNA"/>
</dbReference>
<dbReference type="InterPro" id="IPR036661">
    <property type="entry name" value="Luciferase-like_sf"/>
</dbReference>
<dbReference type="InterPro" id="IPR019945">
    <property type="entry name" value="F420_G6P_DH-rel"/>
</dbReference>
<name>A0A6J4RAS8_9ACTN</name>